<dbReference type="InterPro" id="IPR001509">
    <property type="entry name" value="Epimerase_deHydtase"/>
</dbReference>
<feature type="domain" description="Fe2OG dioxygenase" evidence="4">
    <location>
        <begin position="551"/>
        <end position="662"/>
    </location>
</feature>
<feature type="region of interest" description="Disordered" evidence="3">
    <location>
        <begin position="707"/>
        <end position="744"/>
    </location>
</feature>
<proteinExistence type="inferred from homology"/>
<dbReference type="InterPro" id="IPR005123">
    <property type="entry name" value="Oxoglu/Fe-dep_dioxygenase_dom"/>
</dbReference>
<dbReference type="Pfam" id="PF03171">
    <property type="entry name" value="2OG-FeII_Oxy"/>
    <property type="match status" value="1"/>
</dbReference>
<sequence length="744" mass="82086">MPVAPSASTVLVTGASGYIAVHVVHQALKAGFNVVGTVRSEEKGRYLEQLFAKQYPGKFRHAIVADIEQPGGFDEAVKGVQAVLHTASPFHFNSEGKALDALVNPAVNGTKSVLKSIKDHGTEVKRVVLTSSFAAILDPSNKTPKEYTEKDWNESSPANSAKEGNSQNPMDAYRASKSMAERAAWDFVEQEQPQWDLATINPPFVLGPVLHQVNSPDSLNTSVASIWKLIQGTGKTEQDLPGPAGCVVDVRDVAAAHIKALQVADAGGERFAPTIGQWTWQNVVDIVHDASWIPGEYKDKVPKGKRGNYDVKQNDLSGAKTEKVLGVEYHSLKSTIETTVGSLLEYQARDWQGAPALPAVDIDLPPWIPPKQTSESGLEWAPLHTLDLSRVTIEGDHTHVPEDVVRDVGQAFNTIGFIYAVDHGLTYGELLRQFAIGQYLLNNVSDEDKEKFRARIREDGSFVGYKQQGKWQLDGVLDRVEQCNFGSKSFQPSIASKTFPPSVQPFIPEILAFARFNHAVIYRKLLAVFSRILDLDSEFLWNLSQNPEERGLDLLRYALYHKPSQADDDKLGGVRLNSHTDFDSVSILWSQPITSLEVLMPDNQWRLVKHRPNALVINAGDALAFVSGEYIKATIHRVVKPPQDQASYPRLGAFYFAFFNEDTPLSPLTQSPVVQKALAGRQGKPFWPAEVPTSGKWEQLRVKAYGAGGEKKGEDGHTHEELAGRKVTYHQGQTVQARRQAQVA</sequence>
<dbReference type="CDD" id="cd05227">
    <property type="entry name" value="AR_SDR_e"/>
    <property type="match status" value="1"/>
</dbReference>
<dbReference type="SUPFAM" id="SSF51735">
    <property type="entry name" value="NAD(P)-binding Rossmann-fold domains"/>
    <property type="match status" value="1"/>
</dbReference>
<protein>
    <submittedName>
        <fullName evidence="5">Clavaminate synthase-like protein</fullName>
    </submittedName>
</protein>
<organism evidence="5 6">
    <name type="scientific">Jaminaea rosea</name>
    <dbReference type="NCBI Taxonomy" id="1569628"/>
    <lineage>
        <taxon>Eukaryota</taxon>
        <taxon>Fungi</taxon>
        <taxon>Dikarya</taxon>
        <taxon>Basidiomycota</taxon>
        <taxon>Ustilaginomycotina</taxon>
        <taxon>Exobasidiomycetes</taxon>
        <taxon>Microstromatales</taxon>
        <taxon>Microstromatales incertae sedis</taxon>
        <taxon>Jaminaea</taxon>
    </lineage>
</organism>
<dbReference type="InterPro" id="IPR036291">
    <property type="entry name" value="NAD(P)-bd_dom_sf"/>
</dbReference>
<gene>
    <name evidence="5" type="ORF">BDZ90DRAFT_230115</name>
</gene>
<accession>A0A316V3L1</accession>
<dbReference type="EMBL" id="KZ819662">
    <property type="protein sequence ID" value="PWN31121.1"/>
    <property type="molecule type" value="Genomic_DNA"/>
</dbReference>
<reference evidence="5 6" key="1">
    <citation type="journal article" date="2018" name="Mol. Biol. Evol.">
        <title>Broad Genomic Sampling Reveals a Smut Pathogenic Ancestry of the Fungal Clade Ustilaginomycotina.</title>
        <authorList>
            <person name="Kijpornyongpan T."/>
            <person name="Mondo S.J."/>
            <person name="Barry K."/>
            <person name="Sandor L."/>
            <person name="Lee J."/>
            <person name="Lipzen A."/>
            <person name="Pangilinan J."/>
            <person name="LaButti K."/>
            <person name="Hainaut M."/>
            <person name="Henrissat B."/>
            <person name="Grigoriev I.V."/>
            <person name="Spatafora J.W."/>
            <person name="Aime M.C."/>
        </authorList>
    </citation>
    <scope>NUCLEOTIDE SEQUENCE [LARGE SCALE GENOMIC DNA]</scope>
    <source>
        <strain evidence="5 6">MCA 5214</strain>
    </source>
</reference>
<feature type="compositionally biased region" description="Low complexity" evidence="3">
    <location>
        <begin position="735"/>
        <end position="744"/>
    </location>
</feature>
<dbReference type="Pfam" id="PF01370">
    <property type="entry name" value="Epimerase"/>
    <property type="match status" value="1"/>
</dbReference>
<dbReference type="InterPro" id="IPR050425">
    <property type="entry name" value="NAD(P)_dehydrat-like"/>
</dbReference>
<evidence type="ECO:0000259" key="4">
    <source>
        <dbReference type="PROSITE" id="PS51471"/>
    </source>
</evidence>
<keyword evidence="1" id="KW-0560">Oxidoreductase</keyword>
<dbReference type="GeneID" id="37027167"/>
<dbReference type="RefSeq" id="XP_025365733.1">
    <property type="nucleotide sequence ID" value="XM_025505344.1"/>
</dbReference>
<evidence type="ECO:0000256" key="2">
    <source>
        <dbReference type="ARBA" id="ARBA00023445"/>
    </source>
</evidence>
<dbReference type="AlphaFoldDB" id="A0A316V3L1"/>
<name>A0A316V3L1_9BASI</name>
<evidence type="ECO:0000313" key="5">
    <source>
        <dbReference type="EMBL" id="PWN31121.1"/>
    </source>
</evidence>
<feature type="compositionally biased region" description="Basic and acidic residues" evidence="3">
    <location>
        <begin position="143"/>
        <end position="153"/>
    </location>
</feature>
<dbReference type="Gene3D" id="3.40.50.720">
    <property type="entry name" value="NAD(P)-binding Rossmann-like Domain"/>
    <property type="match status" value="1"/>
</dbReference>
<evidence type="ECO:0000256" key="3">
    <source>
        <dbReference type="SAM" id="MobiDB-lite"/>
    </source>
</evidence>
<dbReference type="PANTHER" id="PTHR10366">
    <property type="entry name" value="NAD DEPENDENT EPIMERASE/DEHYDRATASE"/>
    <property type="match status" value="1"/>
</dbReference>
<dbReference type="InterPro" id="IPR027443">
    <property type="entry name" value="IPNS-like_sf"/>
</dbReference>
<dbReference type="FunFam" id="3.40.50.720:FF:000191">
    <property type="entry name" value="Methylglyoxal reductase (NADPH-dependent)"/>
    <property type="match status" value="1"/>
</dbReference>
<dbReference type="PRINTS" id="PR00682">
    <property type="entry name" value="IPNSYNTHASE"/>
</dbReference>
<feature type="compositionally biased region" description="Basic and acidic residues" evidence="3">
    <location>
        <begin position="709"/>
        <end position="724"/>
    </location>
</feature>
<dbReference type="Pfam" id="PF14226">
    <property type="entry name" value="DIOX_N"/>
    <property type="match status" value="1"/>
</dbReference>
<dbReference type="PANTHER" id="PTHR10366:SF564">
    <property type="entry name" value="STEROL-4-ALPHA-CARBOXYLATE 3-DEHYDROGENASE, DECARBOXYLATING"/>
    <property type="match status" value="1"/>
</dbReference>
<dbReference type="OrthoDB" id="2735536at2759"/>
<dbReference type="InterPro" id="IPR026992">
    <property type="entry name" value="DIOX_N"/>
</dbReference>
<evidence type="ECO:0000256" key="1">
    <source>
        <dbReference type="ARBA" id="ARBA00023002"/>
    </source>
</evidence>
<evidence type="ECO:0000313" key="6">
    <source>
        <dbReference type="Proteomes" id="UP000245884"/>
    </source>
</evidence>
<feature type="region of interest" description="Disordered" evidence="3">
    <location>
        <begin position="143"/>
        <end position="173"/>
    </location>
</feature>
<dbReference type="PROSITE" id="PS51471">
    <property type="entry name" value="FE2OG_OXY"/>
    <property type="match status" value="1"/>
</dbReference>
<feature type="compositionally biased region" description="Polar residues" evidence="3">
    <location>
        <begin position="154"/>
        <end position="169"/>
    </location>
</feature>
<dbReference type="SUPFAM" id="SSF51197">
    <property type="entry name" value="Clavaminate synthase-like"/>
    <property type="match status" value="1"/>
</dbReference>
<dbReference type="Gene3D" id="2.60.120.330">
    <property type="entry name" value="B-lactam Antibiotic, Isopenicillin N Synthase, Chain"/>
    <property type="match status" value="1"/>
</dbReference>
<keyword evidence="6" id="KW-1185">Reference proteome</keyword>
<comment type="similarity">
    <text evidence="2">Belongs to the NAD(P)-dependent epimerase/dehydratase family. Dihydroflavonol-4-reductase subfamily.</text>
</comment>
<dbReference type="Proteomes" id="UP000245884">
    <property type="component" value="Unassembled WGS sequence"/>
</dbReference>
<dbReference type="InterPro" id="IPR044861">
    <property type="entry name" value="IPNS-like_FE2OG_OXY"/>
</dbReference>
<dbReference type="GO" id="GO:0016616">
    <property type="term" value="F:oxidoreductase activity, acting on the CH-OH group of donors, NAD or NADP as acceptor"/>
    <property type="evidence" value="ECO:0007669"/>
    <property type="project" value="TreeGrafter"/>
</dbReference>
<dbReference type="STRING" id="1569628.A0A316V3L1"/>